<dbReference type="EMBL" id="CAJOBA010034944">
    <property type="protein sequence ID" value="CAF3995240.1"/>
    <property type="molecule type" value="Genomic_DNA"/>
</dbReference>
<gene>
    <name evidence="2" type="ORF">GPM918_LOCUS26824</name>
    <name evidence="1" type="ORF">OVA965_LOCUS23207</name>
    <name evidence="4" type="ORF">SRO942_LOCUS27044</name>
    <name evidence="3" type="ORF">TMI583_LOCUS23924</name>
</gene>
<protein>
    <recommendedName>
        <fullName evidence="6">MULE transposase domain-containing protein</fullName>
    </recommendedName>
</protein>
<dbReference type="Proteomes" id="UP000681722">
    <property type="component" value="Unassembled WGS sequence"/>
</dbReference>
<dbReference type="EMBL" id="CAJNOK010013416">
    <property type="protein sequence ID" value="CAF1184073.1"/>
    <property type="molecule type" value="Genomic_DNA"/>
</dbReference>
<proteinExistence type="predicted"/>
<reference evidence="2" key="1">
    <citation type="submission" date="2021-02" db="EMBL/GenBank/DDBJ databases">
        <authorList>
            <person name="Nowell W R."/>
        </authorList>
    </citation>
    <scope>NUCLEOTIDE SEQUENCE</scope>
</reference>
<evidence type="ECO:0000313" key="4">
    <source>
        <dbReference type="EMBL" id="CAF4048108.1"/>
    </source>
</evidence>
<dbReference type="EMBL" id="CAJOBC010020769">
    <property type="protein sequence ID" value="CAF4048108.1"/>
    <property type="molecule type" value="Genomic_DNA"/>
</dbReference>
<dbReference type="AlphaFoldDB" id="A0A815B6F1"/>
<accession>A0A815B6F1</accession>
<dbReference type="Proteomes" id="UP000663829">
    <property type="component" value="Unassembled WGS sequence"/>
</dbReference>
<organism evidence="2 5">
    <name type="scientific">Didymodactylos carnosus</name>
    <dbReference type="NCBI Taxonomy" id="1234261"/>
    <lineage>
        <taxon>Eukaryota</taxon>
        <taxon>Metazoa</taxon>
        <taxon>Spiralia</taxon>
        <taxon>Gnathifera</taxon>
        <taxon>Rotifera</taxon>
        <taxon>Eurotatoria</taxon>
        <taxon>Bdelloidea</taxon>
        <taxon>Philodinida</taxon>
        <taxon>Philodinidae</taxon>
        <taxon>Didymodactylos</taxon>
    </lineage>
</organism>
<dbReference type="OrthoDB" id="90756at2759"/>
<evidence type="ECO:0008006" key="6">
    <source>
        <dbReference type="Google" id="ProtNLM"/>
    </source>
</evidence>
<keyword evidence="5" id="KW-1185">Reference proteome</keyword>
<dbReference type="Proteomes" id="UP000677228">
    <property type="component" value="Unassembled WGS sequence"/>
</dbReference>
<dbReference type="EMBL" id="CAJNOQ010010971">
    <property type="protein sequence ID" value="CAF1265588.1"/>
    <property type="molecule type" value="Genomic_DNA"/>
</dbReference>
<evidence type="ECO:0000313" key="1">
    <source>
        <dbReference type="EMBL" id="CAF1184073.1"/>
    </source>
</evidence>
<sequence length="223" mass="25773">MLLNGYKYRLDRNKWRCTTSKYLGRLHSVNGVHNISIDHNYPPDPDKITHAIFKSTIGEKSLASQDPSRRLIRNAGQAIHPDDISSLPSYQALQPTIERRRKKADHPLSTPQKLSDIHFPQDLTVATTNERLILCDINHHQDRIIIFASDKDLVSNSERWHCDGTFKIAFQLFHQMYTIHGTTKDKTVPLVYACLTGKSERLYEEMFNEIINNIVKEPKICCY</sequence>
<evidence type="ECO:0000313" key="5">
    <source>
        <dbReference type="Proteomes" id="UP000663829"/>
    </source>
</evidence>
<evidence type="ECO:0000313" key="3">
    <source>
        <dbReference type="EMBL" id="CAF3995240.1"/>
    </source>
</evidence>
<dbReference type="Proteomes" id="UP000682733">
    <property type="component" value="Unassembled WGS sequence"/>
</dbReference>
<name>A0A815B6F1_9BILA</name>
<evidence type="ECO:0000313" key="2">
    <source>
        <dbReference type="EMBL" id="CAF1265588.1"/>
    </source>
</evidence>
<comment type="caution">
    <text evidence="2">The sequence shown here is derived from an EMBL/GenBank/DDBJ whole genome shotgun (WGS) entry which is preliminary data.</text>
</comment>